<dbReference type="Gene3D" id="3.90.220.20">
    <property type="entry name" value="DNA methylase specificity domains"/>
    <property type="match status" value="2"/>
</dbReference>
<dbReference type="Proteomes" id="UP001138672">
    <property type="component" value="Unassembled WGS sequence"/>
</dbReference>
<dbReference type="AlphaFoldDB" id="A0A9X1C8K5"/>
<name>A0A9X1C8K5_9FLAO</name>
<keyword evidence="5" id="KW-0378">Hydrolase</keyword>
<sequence>MRDNWEECLFEGETSLITKGTTPTSLGKEFKESGINFIKAESITNSGKFIPESFAFIDEETHAILRRSQLQVDDILFSIAGVLGRIAVVDKTIIPANTNQALALIRLSNSSILDRDYIKYYLNGAFIKDQIRRINVQAAQANFSLGDIGRLNIQYPPLPQQKKIAKILSTVDAVIEKTESAIAKYQAIKQGLMHDLFELRTDDYWVFYELGEIANIIDPHPSHRAPSIDDRGIPFVGIGDIDESGNLIKNARKVSEKIFDEHSMRYKLSNKTIGFGRVATIGKIIRFKNYDFKFTISPTMAIINPTKIESDYLSFALDSDYMKTQIDKLLTGSTRSSLGIELLRKLIVKVPVDVDEKIKISKALNSIVQKIDLEKQVLTKYQQLKAGLLQDLLTGKVAVSVD</sequence>
<dbReference type="EC" id="3.1.21.3" evidence="5"/>
<dbReference type="CDD" id="cd17246">
    <property type="entry name" value="RMtype1_S_SonII-TRD2-CR2_like"/>
    <property type="match status" value="1"/>
</dbReference>
<evidence type="ECO:0000313" key="6">
    <source>
        <dbReference type="EMBL" id="MDQ0334720.1"/>
    </source>
</evidence>
<reference evidence="5" key="1">
    <citation type="submission" date="2021-03" db="EMBL/GenBank/DDBJ databases">
        <title>Genomic Encyclopedia of Type Strains, Phase IV (KMG-IV): sequencing the most valuable type-strain genomes for metagenomic binning, comparative biology and taxonomic classification.</title>
        <authorList>
            <person name="Goeker M."/>
        </authorList>
    </citation>
    <scope>NUCLEOTIDE SEQUENCE</scope>
    <source>
        <strain evidence="5">DSM 15523</strain>
        <strain evidence="6 8">DSM 16476</strain>
    </source>
</reference>
<dbReference type="Pfam" id="PF01420">
    <property type="entry name" value="Methylase_S"/>
    <property type="match status" value="2"/>
</dbReference>
<accession>A0A9X1C8K5</accession>
<protein>
    <submittedName>
        <fullName evidence="5">Type I restriction enzyme S subunit</fullName>
        <ecNumber evidence="5">3.1.21.3</ecNumber>
    </submittedName>
</protein>
<keyword evidence="8" id="KW-1185">Reference proteome</keyword>
<dbReference type="GO" id="GO:0009035">
    <property type="term" value="F:type I site-specific deoxyribonuclease activity"/>
    <property type="evidence" value="ECO:0007669"/>
    <property type="project" value="UniProtKB-EC"/>
</dbReference>
<evidence type="ECO:0000313" key="7">
    <source>
        <dbReference type="Proteomes" id="UP001138672"/>
    </source>
</evidence>
<comment type="similarity">
    <text evidence="1">Belongs to the type-I restriction system S methylase family.</text>
</comment>
<dbReference type="SUPFAM" id="SSF116734">
    <property type="entry name" value="DNA methylase specificity domain"/>
    <property type="match status" value="2"/>
</dbReference>
<dbReference type="InterPro" id="IPR000055">
    <property type="entry name" value="Restrct_endonuc_typeI_TRD"/>
</dbReference>
<dbReference type="RefSeq" id="WP_057778036.1">
    <property type="nucleotide sequence ID" value="NZ_JAGGJQ010000003.1"/>
</dbReference>
<dbReference type="Gene3D" id="1.10.287.1120">
    <property type="entry name" value="Bipartite methylase S protein"/>
    <property type="match status" value="1"/>
</dbReference>
<dbReference type="InterPro" id="IPR052021">
    <property type="entry name" value="Type-I_RS_S_subunit"/>
</dbReference>
<dbReference type="InterPro" id="IPR044946">
    <property type="entry name" value="Restrct_endonuc_typeI_TRD_sf"/>
</dbReference>
<keyword evidence="2" id="KW-0680">Restriction system</keyword>
<dbReference type="OrthoDB" id="667970at2"/>
<feature type="domain" description="Type I restriction modification DNA specificity" evidence="4">
    <location>
        <begin position="205"/>
        <end position="378"/>
    </location>
</feature>
<evidence type="ECO:0000313" key="8">
    <source>
        <dbReference type="Proteomes" id="UP001231587"/>
    </source>
</evidence>
<dbReference type="GO" id="GO:0009307">
    <property type="term" value="P:DNA restriction-modification system"/>
    <property type="evidence" value="ECO:0007669"/>
    <property type="project" value="UniProtKB-KW"/>
</dbReference>
<gene>
    <name evidence="5" type="ORF">J2Z56_001327</name>
    <name evidence="6" type="ORF">J2Z57_001153</name>
</gene>
<comment type="caution">
    <text evidence="5">The sequence shown here is derived from an EMBL/GenBank/DDBJ whole genome shotgun (WGS) entry which is preliminary data.</text>
</comment>
<evidence type="ECO:0000256" key="2">
    <source>
        <dbReference type="ARBA" id="ARBA00022747"/>
    </source>
</evidence>
<evidence type="ECO:0000256" key="3">
    <source>
        <dbReference type="ARBA" id="ARBA00023125"/>
    </source>
</evidence>
<evidence type="ECO:0000256" key="1">
    <source>
        <dbReference type="ARBA" id="ARBA00010923"/>
    </source>
</evidence>
<dbReference type="Proteomes" id="UP001231587">
    <property type="component" value="Unassembled WGS sequence"/>
</dbReference>
<keyword evidence="3" id="KW-0238">DNA-binding</keyword>
<proteinExistence type="inferred from homology"/>
<dbReference type="GO" id="GO:0003677">
    <property type="term" value="F:DNA binding"/>
    <property type="evidence" value="ECO:0007669"/>
    <property type="project" value="UniProtKB-KW"/>
</dbReference>
<feature type="domain" description="Type I restriction modification DNA specificity" evidence="4">
    <location>
        <begin position="19"/>
        <end position="179"/>
    </location>
</feature>
<evidence type="ECO:0000259" key="4">
    <source>
        <dbReference type="Pfam" id="PF01420"/>
    </source>
</evidence>
<dbReference type="EMBL" id="JAUSUU010000003">
    <property type="protein sequence ID" value="MDQ0334720.1"/>
    <property type="molecule type" value="Genomic_DNA"/>
</dbReference>
<dbReference type="EMBL" id="JAGGJQ010000003">
    <property type="protein sequence ID" value="MBP1839416.1"/>
    <property type="molecule type" value="Genomic_DNA"/>
</dbReference>
<evidence type="ECO:0000313" key="5">
    <source>
        <dbReference type="EMBL" id="MBP1839416.1"/>
    </source>
</evidence>
<dbReference type="PANTHER" id="PTHR30408:SF12">
    <property type="entry name" value="TYPE I RESTRICTION ENZYME MJAVIII SPECIFICITY SUBUNIT"/>
    <property type="match status" value="1"/>
</dbReference>
<organism evidence="5 7">
    <name type="scientific">Formosa algae</name>
    <dbReference type="NCBI Taxonomy" id="225843"/>
    <lineage>
        <taxon>Bacteria</taxon>
        <taxon>Pseudomonadati</taxon>
        <taxon>Bacteroidota</taxon>
        <taxon>Flavobacteriia</taxon>
        <taxon>Flavobacteriales</taxon>
        <taxon>Flavobacteriaceae</taxon>
        <taxon>Formosa</taxon>
    </lineage>
</organism>
<dbReference type="PANTHER" id="PTHR30408">
    <property type="entry name" value="TYPE-1 RESTRICTION ENZYME ECOKI SPECIFICITY PROTEIN"/>
    <property type="match status" value="1"/>
</dbReference>